<reference evidence="3 4" key="1">
    <citation type="submission" date="2018-03" db="EMBL/GenBank/DDBJ databases">
        <title>Genomic Encyclopedia of Archaeal and Bacterial Type Strains, Phase II (KMG-II): from individual species to whole genera.</title>
        <authorList>
            <person name="Goeker M."/>
        </authorList>
    </citation>
    <scope>NUCLEOTIDE SEQUENCE [LARGE SCALE GENOMIC DNA]</scope>
    <source>
        <strain evidence="3 4">DSM 27267</strain>
    </source>
</reference>
<dbReference type="AlphaFoldDB" id="A0A2P8CBS2"/>
<evidence type="ECO:0000259" key="1">
    <source>
        <dbReference type="Pfam" id="PF13372"/>
    </source>
</evidence>
<dbReference type="EMBL" id="PYGC01000006">
    <property type="protein sequence ID" value="PSK82419.1"/>
    <property type="molecule type" value="Genomic_DNA"/>
</dbReference>
<comment type="caution">
    <text evidence="3">The sequence shown here is derived from an EMBL/GenBank/DDBJ whole genome shotgun (WGS) entry which is preliminary data.</text>
</comment>
<name>A0A2P8CBS2_9BACT</name>
<protein>
    <submittedName>
        <fullName evidence="3">Alginate export protein</fullName>
    </submittedName>
</protein>
<organism evidence="3 4">
    <name type="scientific">Prolixibacter denitrificans</name>
    <dbReference type="NCBI Taxonomy" id="1541063"/>
    <lineage>
        <taxon>Bacteria</taxon>
        <taxon>Pseudomonadati</taxon>
        <taxon>Bacteroidota</taxon>
        <taxon>Bacteroidia</taxon>
        <taxon>Marinilabiliales</taxon>
        <taxon>Prolixibacteraceae</taxon>
        <taxon>Prolixibacter</taxon>
    </lineage>
</organism>
<evidence type="ECO:0000313" key="3">
    <source>
        <dbReference type="EMBL" id="PSK82419.1"/>
    </source>
</evidence>
<reference evidence="2 5" key="2">
    <citation type="submission" date="2019-10" db="EMBL/GenBank/DDBJ databases">
        <title>Prolixibacter strains distinguished by the presence of nitrate reductase genes were adept at nitrate-dependent anaerobic corrosion of metallic iron and carbon steel.</title>
        <authorList>
            <person name="Iino T."/>
            <person name="Shono N."/>
            <person name="Ito K."/>
            <person name="Nakamura R."/>
            <person name="Sueoka K."/>
            <person name="Harayama S."/>
            <person name="Ohkuma M."/>
        </authorList>
    </citation>
    <scope>NUCLEOTIDE SEQUENCE [LARGE SCALE GENOMIC DNA]</scope>
    <source>
        <strain evidence="2 5">MIC1-1</strain>
    </source>
</reference>
<dbReference type="RefSeq" id="WP_106542627.1">
    <property type="nucleotide sequence ID" value="NZ_BLAU01000001.1"/>
</dbReference>
<keyword evidence="5" id="KW-1185">Reference proteome</keyword>
<proteinExistence type="predicted"/>
<gene>
    <name evidence="3" type="ORF">CLV93_106167</name>
    <name evidence="2" type="ORF">JCM18694_30850</name>
</gene>
<dbReference type="InterPro" id="IPR025388">
    <property type="entry name" value="Alginate_export_dom"/>
</dbReference>
<dbReference type="Proteomes" id="UP000396862">
    <property type="component" value="Unassembled WGS sequence"/>
</dbReference>
<dbReference type="Pfam" id="PF13372">
    <property type="entry name" value="Alginate_exp"/>
    <property type="match status" value="1"/>
</dbReference>
<feature type="domain" description="Alginate export" evidence="1">
    <location>
        <begin position="38"/>
        <end position="373"/>
    </location>
</feature>
<evidence type="ECO:0000313" key="2">
    <source>
        <dbReference type="EMBL" id="GET22839.1"/>
    </source>
</evidence>
<sequence length="439" mass="49996">MYRNSNAGGLKNISRLSVKSSLLFSIILFTKSFAWGQLQVDAQYRNRFEVRDGYRQLTSDGMTPAVFISQRTRLSVHYETDGLKVTFTPQDVRVWGDEQLASSTGVYGDAASLDLFEAFVEVRTGNAGWLSIGRQPLVYDNQRILGARNWNQNGLAYDALVWKWQSEDWSVHLGTSWNSTGENISENYYPSDRIKSLSFLWLQRIVSKDWQISFSHVASGVTRSDADNHLYFRQTTGVYSIWQKEDWQARGNLYYQFGKNRTGTNVSALLLDAEVTYRTGRLEPGVGLSYLSGNSQTGSGQKTDHLFDVLYGARHRFFGGMDYYRSFTTQTQQAGLVDYHFFINGKLAAKTSLTNTFHYFQLAQTNQDTPTNKNLGYENDLVIKHQLTGWGVLEGGYLFYCPSQSLKTLQGISTGRFSQFFYLQLTLTPTLFRNQQSNI</sequence>
<dbReference type="EMBL" id="BLAU01000001">
    <property type="protein sequence ID" value="GET22839.1"/>
    <property type="molecule type" value="Genomic_DNA"/>
</dbReference>
<evidence type="ECO:0000313" key="5">
    <source>
        <dbReference type="Proteomes" id="UP000396862"/>
    </source>
</evidence>
<evidence type="ECO:0000313" key="4">
    <source>
        <dbReference type="Proteomes" id="UP000240621"/>
    </source>
</evidence>
<accession>A0A2P8CBS2</accession>
<dbReference type="OrthoDB" id="1070463at2"/>
<dbReference type="Proteomes" id="UP000240621">
    <property type="component" value="Unassembled WGS sequence"/>
</dbReference>